<keyword evidence="2" id="KW-1185">Reference proteome</keyword>
<dbReference type="EMBL" id="JAYFUL010000067">
    <property type="protein sequence ID" value="MEA5260759.1"/>
    <property type="molecule type" value="Genomic_DNA"/>
</dbReference>
<name>A0ABU5QVB7_9BACT</name>
<gene>
    <name evidence="1" type="ORF">VB264_23370</name>
</gene>
<organism evidence="1 2">
    <name type="scientific">Arcicella aquatica</name>
    <dbReference type="NCBI Taxonomy" id="217141"/>
    <lineage>
        <taxon>Bacteria</taxon>
        <taxon>Pseudomonadati</taxon>
        <taxon>Bacteroidota</taxon>
        <taxon>Cytophagia</taxon>
        <taxon>Cytophagales</taxon>
        <taxon>Flectobacillaceae</taxon>
        <taxon>Arcicella</taxon>
    </lineage>
</organism>
<protein>
    <submittedName>
        <fullName evidence="1">Uncharacterized protein</fullName>
    </submittedName>
</protein>
<dbReference type="Proteomes" id="UP001304671">
    <property type="component" value="Unassembled WGS sequence"/>
</dbReference>
<evidence type="ECO:0000313" key="1">
    <source>
        <dbReference type="EMBL" id="MEA5260759.1"/>
    </source>
</evidence>
<accession>A0ABU5QVB7</accession>
<evidence type="ECO:0000313" key="2">
    <source>
        <dbReference type="Proteomes" id="UP001304671"/>
    </source>
</evidence>
<proteinExistence type="predicted"/>
<comment type="caution">
    <text evidence="1">The sequence shown here is derived from an EMBL/GenBank/DDBJ whole genome shotgun (WGS) entry which is preliminary data.</text>
</comment>
<sequence length="77" mass="8813">MRQPAAPLSSLQLELLKSFARPSVSEQDLKEIKILLSKYFADKASSEAQRIIVEKGWTPEFIDDMAEQHSRTLTKHK</sequence>
<dbReference type="RefSeq" id="WP_323253560.1">
    <property type="nucleotide sequence ID" value="NZ_JAYFUL010000067.1"/>
</dbReference>
<reference evidence="1 2" key="1">
    <citation type="submission" date="2023-12" db="EMBL/GenBank/DDBJ databases">
        <title>Novel species of the genus Arcicella isolated from rivers.</title>
        <authorList>
            <person name="Lu H."/>
        </authorList>
    </citation>
    <scope>NUCLEOTIDE SEQUENCE [LARGE SCALE GENOMIC DNA]</scope>
    <source>
        <strain evidence="1 2">LMG 21963</strain>
    </source>
</reference>